<keyword evidence="6" id="KW-0694">RNA-binding</keyword>
<gene>
    <name evidence="9" type="ORF">WCD41_30195</name>
</gene>
<dbReference type="SUPFAM" id="SSF54786">
    <property type="entry name" value="YcfA/nrd intein domain"/>
    <property type="match status" value="1"/>
</dbReference>
<keyword evidence="7" id="KW-0346">Stress response</keyword>
<evidence type="ECO:0000256" key="2">
    <source>
        <dbReference type="ARBA" id="ARBA00022649"/>
    </source>
</evidence>
<dbReference type="RefSeq" id="WP_337718956.1">
    <property type="nucleotide sequence ID" value="NZ_JBBEGL010000017.1"/>
</dbReference>
<protein>
    <submittedName>
        <fullName evidence="9">Type II toxin-antitoxin system HicA family toxin</fullName>
    </submittedName>
</protein>
<evidence type="ECO:0000313" key="10">
    <source>
        <dbReference type="Proteomes" id="UP001370100"/>
    </source>
</evidence>
<evidence type="ECO:0000256" key="5">
    <source>
        <dbReference type="ARBA" id="ARBA00022801"/>
    </source>
</evidence>
<dbReference type="InterPro" id="IPR038570">
    <property type="entry name" value="HicA_sf"/>
</dbReference>
<keyword evidence="5" id="KW-0378">Hydrolase</keyword>
<dbReference type="Pfam" id="PF07927">
    <property type="entry name" value="HicA_toxin"/>
    <property type="match status" value="1"/>
</dbReference>
<dbReference type="InterPro" id="IPR012933">
    <property type="entry name" value="HicA_mRNA_interferase"/>
</dbReference>
<keyword evidence="4" id="KW-0255">Endonuclease</keyword>
<evidence type="ECO:0000256" key="7">
    <source>
        <dbReference type="ARBA" id="ARBA00023016"/>
    </source>
</evidence>
<dbReference type="Proteomes" id="UP001370100">
    <property type="component" value="Unassembled WGS sequence"/>
</dbReference>
<evidence type="ECO:0000256" key="8">
    <source>
        <dbReference type="SAM" id="MobiDB-lite"/>
    </source>
</evidence>
<keyword evidence="3" id="KW-0540">Nuclease</keyword>
<evidence type="ECO:0000256" key="6">
    <source>
        <dbReference type="ARBA" id="ARBA00022884"/>
    </source>
</evidence>
<keyword evidence="10" id="KW-1185">Reference proteome</keyword>
<evidence type="ECO:0000256" key="3">
    <source>
        <dbReference type="ARBA" id="ARBA00022722"/>
    </source>
</evidence>
<sequence length="67" mass="7485">MARKVSEILSLIEADGWYLVATRGSHRQFKHPIKAGRTTVAGKPSDTLHPRTEQSILEQAGLERRTS</sequence>
<evidence type="ECO:0000256" key="4">
    <source>
        <dbReference type="ARBA" id="ARBA00022759"/>
    </source>
</evidence>
<feature type="region of interest" description="Disordered" evidence="8">
    <location>
        <begin position="38"/>
        <end position="67"/>
    </location>
</feature>
<comment type="similarity">
    <text evidence="1">Belongs to the HicA mRNA interferase family.</text>
</comment>
<evidence type="ECO:0000313" key="9">
    <source>
        <dbReference type="EMBL" id="MEJ2890764.1"/>
    </source>
</evidence>
<name>A0ABU8NEA6_9PSEU</name>
<evidence type="ECO:0000256" key="1">
    <source>
        <dbReference type="ARBA" id="ARBA00006620"/>
    </source>
</evidence>
<dbReference type="EMBL" id="JBBEGL010000017">
    <property type="protein sequence ID" value="MEJ2890764.1"/>
    <property type="molecule type" value="Genomic_DNA"/>
</dbReference>
<proteinExistence type="inferred from homology"/>
<reference evidence="9 10" key="1">
    <citation type="submission" date="2024-03" db="EMBL/GenBank/DDBJ databases">
        <title>Actinomycetospora sp. OC33-EN06, a novel actinomycete isolated from wild orchid (Aerides multiflora).</title>
        <authorList>
            <person name="Suriyachadkun C."/>
        </authorList>
    </citation>
    <scope>NUCLEOTIDE SEQUENCE [LARGE SCALE GENOMIC DNA]</scope>
    <source>
        <strain evidence="9 10">OC33-EN06</strain>
    </source>
</reference>
<comment type="caution">
    <text evidence="9">The sequence shown here is derived from an EMBL/GenBank/DDBJ whole genome shotgun (WGS) entry which is preliminary data.</text>
</comment>
<dbReference type="Gene3D" id="3.30.920.30">
    <property type="entry name" value="Hypothetical protein"/>
    <property type="match status" value="1"/>
</dbReference>
<keyword evidence="2" id="KW-1277">Toxin-antitoxin system</keyword>
<organism evidence="9 10">
    <name type="scientific">Actinomycetospora aeridis</name>
    <dbReference type="NCBI Taxonomy" id="3129231"/>
    <lineage>
        <taxon>Bacteria</taxon>
        <taxon>Bacillati</taxon>
        <taxon>Actinomycetota</taxon>
        <taxon>Actinomycetes</taxon>
        <taxon>Pseudonocardiales</taxon>
        <taxon>Pseudonocardiaceae</taxon>
        <taxon>Actinomycetospora</taxon>
    </lineage>
</organism>
<accession>A0ABU8NEA6</accession>